<accession>A0A4Q9GYR3</accession>
<dbReference type="OrthoDB" id="9774747at2"/>
<dbReference type="InterPro" id="IPR003607">
    <property type="entry name" value="HD/PDEase_dom"/>
</dbReference>
<dbReference type="Pfam" id="PF13487">
    <property type="entry name" value="HD_5"/>
    <property type="match status" value="1"/>
</dbReference>
<dbReference type="CDD" id="cd00077">
    <property type="entry name" value="HDc"/>
    <property type="match status" value="1"/>
</dbReference>
<dbReference type="Gene3D" id="1.10.3210.10">
    <property type="entry name" value="Hypothetical protein af1432"/>
    <property type="match status" value="1"/>
</dbReference>
<sequence length="360" mass="39059">MHCANAHRCVCAVVPVLQAAPDVRWPLPTPVGDAGGSMPRPDLIAPDCAGPEASESLAQSCWRHWQQLLDGLTPVLMQPLSRLDTLDTLQTTAAAVMHLARQSPDVGLFHVVHAPSVELHRYSVAHALHTALLMSLIAQRKEWSPALERSGVLAALTMNVSITALQSQLALHDGPLDETQREDIRHHPTESRWWLEALGVTDTDWLDAVQQHHEQPDGTGYPLGLTGTHVLADALRTCDVLGAKLSPRGSRPGLLSPRVASEIFQHRSAGYFGATLIRELGLYPPGSLVQLNTGEVAVVLRRTRDPMTPDVVPLFTRDGQPLSTLQRCATSRAPGRCIVSACADATLRQQIPCETLMSLV</sequence>
<evidence type="ECO:0000313" key="1">
    <source>
        <dbReference type="EMBL" id="TBO29373.1"/>
    </source>
</evidence>
<gene>
    <name evidence="1" type="ORF">EYS42_13295</name>
</gene>
<dbReference type="PANTHER" id="PTHR43155">
    <property type="entry name" value="CYCLIC DI-GMP PHOSPHODIESTERASE PA4108-RELATED"/>
    <property type="match status" value="1"/>
</dbReference>
<keyword evidence="2" id="KW-1185">Reference proteome</keyword>
<dbReference type="AlphaFoldDB" id="A0A4Q9GYR3"/>
<evidence type="ECO:0000313" key="2">
    <source>
        <dbReference type="Proteomes" id="UP000292120"/>
    </source>
</evidence>
<comment type="caution">
    <text evidence="1">The sequence shown here is derived from an EMBL/GenBank/DDBJ whole genome shotgun (WGS) entry which is preliminary data.</text>
</comment>
<dbReference type="Proteomes" id="UP000292120">
    <property type="component" value="Unassembled WGS sequence"/>
</dbReference>
<dbReference type="SUPFAM" id="SSF109604">
    <property type="entry name" value="HD-domain/PDEase-like"/>
    <property type="match status" value="1"/>
</dbReference>
<name>A0A4Q9GYR3_9BURK</name>
<reference evidence="1 2" key="1">
    <citation type="submission" date="2019-02" db="EMBL/GenBank/DDBJ databases">
        <title>Aquabacterium sp. strain KMB7.</title>
        <authorList>
            <person name="Chen W.-M."/>
        </authorList>
    </citation>
    <scope>NUCLEOTIDE SEQUENCE [LARGE SCALE GENOMIC DNA]</scope>
    <source>
        <strain evidence="1 2">KMB7</strain>
    </source>
</reference>
<proteinExistence type="predicted"/>
<dbReference type="EMBL" id="SIXI01000005">
    <property type="protein sequence ID" value="TBO29373.1"/>
    <property type="molecule type" value="Genomic_DNA"/>
</dbReference>
<evidence type="ECO:0008006" key="3">
    <source>
        <dbReference type="Google" id="ProtNLM"/>
    </source>
</evidence>
<protein>
    <recommendedName>
        <fullName evidence="3">Phosphohydrolase</fullName>
    </recommendedName>
</protein>
<dbReference type="PANTHER" id="PTHR43155:SF2">
    <property type="entry name" value="CYCLIC DI-GMP PHOSPHODIESTERASE PA4108"/>
    <property type="match status" value="1"/>
</dbReference>
<organism evidence="1 2">
    <name type="scientific">Aquabacterium lacunae</name>
    <dbReference type="NCBI Taxonomy" id="2528630"/>
    <lineage>
        <taxon>Bacteria</taxon>
        <taxon>Pseudomonadati</taxon>
        <taxon>Pseudomonadota</taxon>
        <taxon>Betaproteobacteria</taxon>
        <taxon>Burkholderiales</taxon>
        <taxon>Aquabacterium</taxon>
    </lineage>
</organism>